<keyword evidence="2" id="KW-0732">Signal</keyword>
<evidence type="ECO:0000313" key="6">
    <source>
        <dbReference type="EMBL" id="MXS25873.1"/>
    </source>
</evidence>
<accession>A0A2A4DIR5</accession>
<dbReference type="EMBL" id="JASUBT010000001">
    <property type="protein sequence ID" value="MDL4934131.1"/>
    <property type="molecule type" value="Genomic_DNA"/>
</dbReference>
<feature type="chain" id="PRO_5044380334" evidence="2">
    <location>
        <begin position="22"/>
        <end position="106"/>
    </location>
</feature>
<protein>
    <submittedName>
        <fullName evidence="6">Uncharacterized protein</fullName>
    </submittedName>
</protein>
<organism evidence="6 8">
    <name type="scientific">Enterococcus gallinarum</name>
    <dbReference type="NCBI Taxonomy" id="1353"/>
    <lineage>
        <taxon>Bacteria</taxon>
        <taxon>Bacillati</taxon>
        <taxon>Bacillota</taxon>
        <taxon>Bacilli</taxon>
        <taxon>Lactobacillales</taxon>
        <taxon>Enterococcaceae</taxon>
        <taxon>Enterococcus</taxon>
    </lineage>
</organism>
<keyword evidence="1" id="KW-1133">Transmembrane helix</keyword>
<feature type="transmembrane region" description="Helical" evidence="1">
    <location>
        <begin position="72"/>
        <end position="90"/>
    </location>
</feature>
<dbReference type="EMBL" id="CP050485">
    <property type="protein sequence ID" value="QOG28242.1"/>
    <property type="molecule type" value="Genomic_DNA"/>
</dbReference>
<reference evidence="4 11" key="5">
    <citation type="submission" date="2023-06" db="EMBL/GenBank/DDBJ databases">
        <title>Acute promotion of culturable opportunistic pathogens and persistent increase of antibiotic resistance following antibiotic exposure in mouse gut microbiota.</title>
        <authorList>
            <person name="Li L."/>
            <person name="Wang B."/>
            <person name="Sun Y."/>
            <person name="Wang M."/>
            <person name="Xu H."/>
        </authorList>
    </citation>
    <scope>NUCLEOTIDE SEQUENCE [LARGE SCALE GENOMIC DNA]</scope>
    <source>
        <strain evidence="4 11">CRI2_2</strain>
    </source>
</reference>
<evidence type="ECO:0000313" key="8">
    <source>
        <dbReference type="Proteomes" id="UP000439965"/>
    </source>
</evidence>
<reference evidence="5" key="4">
    <citation type="submission" date="2023-03" db="EMBL/GenBank/DDBJ databases">
        <authorList>
            <person name="Shen W."/>
            <person name="Cai J."/>
        </authorList>
    </citation>
    <scope>NUCLEOTIDE SEQUENCE</scope>
    <source>
        <strain evidence="5">K69-2</strain>
    </source>
</reference>
<evidence type="ECO:0000313" key="9">
    <source>
        <dbReference type="Proteomes" id="UP000516696"/>
    </source>
</evidence>
<dbReference type="Proteomes" id="UP000439965">
    <property type="component" value="Unassembled WGS sequence"/>
</dbReference>
<evidence type="ECO:0000313" key="10">
    <source>
        <dbReference type="Proteomes" id="UP000571857"/>
    </source>
</evidence>
<dbReference type="Proteomes" id="UP001241571">
    <property type="component" value="Unassembled WGS sequence"/>
</dbReference>
<dbReference type="EMBL" id="JABXJK010000009">
    <property type="protein sequence ID" value="MBA0971402.1"/>
    <property type="molecule type" value="Genomic_DNA"/>
</dbReference>
<evidence type="ECO:0000313" key="3">
    <source>
        <dbReference type="EMBL" id="MBA0971402.1"/>
    </source>
</evidence>
<evidence type="ECO:0000313" key="7">
    <source>
        <dbReference type="EMBL" id="QOG28242.1"/>
    </source>
</evidence>
<dbReference type="Proteomes" id="UP001183682">
    <property type="component" value="Unassembled WGS sequence"/>
</dbReference>
<dbReference type="EMBL" id="WVTI01000005">
    <property type="protein sequence ID" value="MXS25873.1"/>
    <property type="molecule type" value="Genomic_DNA"/>
</dbReference>
<keyword evidence="1" id="KW-0812">Transmembrane</keyword>
<dbReference type="Proteomes" id="UP000571857">
    <property type="component" value="Unassembled WGS sequence"/>
</dbReference>
<name>A0A2A4DIR5_ENTGA</name>
<evidence type="ECO:0000313" key="4">
    <source>
        <dbReference type="EMBL" id="MDL4934131.1"/>
    </source>
</evidence>
<reference evidence="7 9" key="2">
    <citation type="submission" date="2020-03" db="EMBL/GenBank/DDBJ databases">
        <title>Characterization of ganglioside-mimicking enterococci.</title>
        <authorList>
            <person name="Patry R.T."/>
            <person name="Nothaft H."/>
            <person name="Bridger R."/>
            <person name="Shajahan A."/>
            <person name="Huynh S."/>
            <person name="Sanchez S."/>
            <person name="Azadi P."/>
            <person name="Cooper K."/>
            <person name="Miller W.G."/>
            <person name="Parker C.T."/>
            <person name="Wells L."/>
            <person name="Szymanski C.M."/>
        </authorList>
    </citation>
    <scope>NUCLEOTIDE SEQUENCE [LARGE SCALE GENOMIC DNA]</scope>
    <source>
        <strain evidence="7 9">EGM181</strain>
    </source>
</reference>
<evidence type="ECO:0000313" key="5">
    <source>
        <dbReference type="EMBL" id="MDT2689150.1"/>
    </source>
</evidence>
<evidence type="ECO:0000313" key="11">
    <source>
        <dbReference type="Proteomes" id="UP001241571"/>
    </source>
</evidence>
<dbReference type="RefSeq" id="WP_003125664.1">
    <property type="nucleotide sequence ID" value="NZ_BTSN01000001.1"/>
</dbReference>
<dbReference type="EMBL" id="JARPZN010000001">
    <property type="protein sequence ID" value="MDT2689150.1"/>
    <property type="molecule type" value="Genomic_DNA"/>
</dbReference>
<reference evidence="6 8" key="1">
    <citation type="submission" date="2019-04" db="EMBL/GenBank/DDBJ databases">
        <title>Step-wise assembly of the neonatal virome modulated by breast feeding.</title>
        <authorList>
            <person name="Liang G."/>
            <person name="Bushman F."/>
        </authorList>
    </citation>
    <scope>NUCLEOTIDE SEQUENCE [LARGE SCALE GENOMIC DNA]</scope>
    <source>
        <strain evidence="6 8">E3404</strain>
    </source>
</reference>
<feature type="signal peptide" evidence="2">
    <location>
        <begin position="1"/>
        <end position="21"/>
    </location>
</feature>
<dbReference type="AlphaFoldDB" id="A0A2A4DIR5"/>
<reference evidence="3 10" key="3">
    <citation type="submission" date="2020-06" db="EMBL/GenBank/DDBJ databases">
        <title>Crossreactivity between MHC class I-restricted antigens from cancer cells and an enterococcal bacteriophage.</title>
        <authorList>
            <person name="Fluckiger A."/>
            <person name="Daillere R."/>
            <person name="Sassi M."/>
            <person name="Cattoir V."/>
            <person name="Kroemer G."/>
            <person name="Zitvogel L."/>
        </authorList>
    </citation>
    <scope>NUCLEOTIDE SEQUENCE [LARGE SCALE GENOMIC DNA]</scope>
    <source>
        <strain evidence="3 10">EG4</strain>
    </source>
</reference>
<gene>
    <name evidence="7" type="ORF">EGM181_13750</name>
    <name evidence="6" type="ORF">GTI89_07370</name>
    <name evidence="3" type="ORF">HWH42_02120</name>
    <name evidence="5" type="ORF">P7E30_02870</name>
    <name evidence="4" type="ORF">QRX88_00205</name>
</gene>
<evidence type="ECO:0000256" key="1">
    <source>
        <dbReference type="SAM" id="Phobius"/>
    </source>
</evidence>
<sequence length="106" mass="12581">MKRQNKILLFSFSLPLFSVFFGPVSSQQFGPLYEYAFGFPLRFIWYRSINEPLESHWALFSFEKIAHLQVDLLGYFLAVLLTYLVSRFLFEQLSQWLHKHVQSGLL</sequence>
<proteinExistence type="predicted"/>
<keyword evidence="1" id="KW-0472">Membrane</keyword>
<evidence type="ECO:0000256" key="2">
    <source>
        <dbReference type="SAM" id="SignalP"/>
    </source>
</evidence>
<dbReference type="Proteomes" id="UP000516696">
    <property type="component" value="Chromosome"/>
</dbReference>